<dbReference type="SUPFAM" id="SSF52540">
    <property type="entry name" value="P-loop containing nucleoside triphosphate hydrolases"/>
    <property type="match status" value="1"/>
</dbReference>
<dbReference type="PROSITE" id="PS00211">
    <property type="entry name" value="ABC_TRANSPORTER_1"/>
    <property type="match status" value="1"/>
</dbReference>
<dbReference type="GO" id="GO:0016887">
    <property type="term" value="F:ATP hydrolysis activity"/>
    <property type="evidence" value="ECO:0007669"/>
    <property type="project" value="InterPro"/>
</dbReference>
<comment type="similarity">
    <text evidence="1">Belongs to the ABC transporter superfamily.</text>
</comment>
<comment type="caution">
    <text evidence="9">The sequence shown here is derived from an EMBL/GenBank/DDBJ whole genome shotgun (WGS) entry which is preliminary data.</text>
</comment>
<dbReference type="STRING" id="887062.HGR_05314"/>
<dbReference type="InterPro" id="IPR017871">
    <property type="entry name" value="ABC_transporter-like_CS"/>
</dbReference>
<dbReference type="RefSeq" id="WP_006297068.1">
    <property type="nucleotide sequence ID" value="NZ_AEGR01000044.1"/>
</dbReference>
<dbReference type="eggNOG" id="COG0410">
    <property type="taxonomic scope" value="Bacteria"/>
</dbReference>
<dbReference type="InterPro" id="IPR003439">
    <property type="entry name" value="ABC_transporter-like_ATP-bd"/>
</dbReference>
<evidence type="ECO:0000313" key="10">
    <source>
        <dbReference type="Proteomes" id="UP000016368"/>
    </source>
</evidence>
<dbReference type="Pfam" id="PF00005">
    <property type="entry name" value="ABC_tran"/>
    <property type="match status" value="1"/>
</dbReference>
<name>F3KRI4_9BURK</name>
<reference evidence="9 10" key="1">
    <citation type="journal article" date="2011" name="EMBO J.">
        <title>Structural diversity of bacterial flagellar motors.</title>
        <authorList>
            <person name="Chen S."/>
            <person name="Beeby M."/>
            <person name="Murphy G.E."/>
            <person name="Leadbetter J.R."/>
            <person name="Hendrixson D.R."/>
            <person name="Briegel A."/>
            <person name="Li Z."/>
            <person name="Shi J."/>
            <person name="Tocheva E.I."/>
            <person name="Muller A."/>
            <person name="Dobro M.J."/>
            <person name="Jensen G.J."/>
        </authorList>
    </citation>
    <scope>NUCLEOTIDE SEQUENCE [LARGE SCALE GENOMIC DNA]</scope>
    <source>
        <strain evidence="9 10">ATCC 19624</strain>
    </source>
</reference>
<dbReference type="InterPro" id="IPR052156">
    <property type="entry name" value="BCAA_Transport_ATP-bd_LivF"/>
</dbReference>
<keyword evidence="2" id="KW-0813">Transport</keyword>
<dbReference type="CDD" id="cd03224">
    <property type="entry name" value="ABC_TM1139_LivF_branched"/>
    <property type="match status" value="1"/>
</dbReference>
<evidence type="ECO:0000256" key="4">
    <source>
        <dbReference type="ARBA" id="ARBA00022741"/>
    </source>
</evidence>
<dbReference type="OrthoDB" id="9776369at2"/>
<keyword evidence="3" id="KW-0472">Membrane</keyword>
<dbReference type="Proteomes" id="UP000016368">
    <property type="component" value="Unassembled WGS sequence"/>
</dbReference>
<keyword evidence="4" id="KW-0547">Nucleotide-binding</keyword>
<organism evidence="9 10">
    <name type="scientific">Hylemonella gracilis ATCC 19624</name>
    <dbReference type="NCBI Taxonomy" id="887062"/>
    <lineage>
        <taxon>Bacteria</taxon>
        <taxon>Pseudomonadati</taxon>
        <taxon>Pseudomonadota</taxon>
        <taxon>Betaproteobacteria</taxon>
        <taxon>Burkholderiales</taxon>
        <taxon>Comamonadaceae</taxon>
        <taxon>Hylemonella</taxon>
    </lineage>
</organism>
<protein>
    <submittedName>
        <fullName evidence="9">ABC transporter ATPase</fullName>
    </submittedName>
</protein>
<evidence type="ECO:0000256" key="5">
    <source>
        <dbReference type="ARBA" id="ARBA00022840"/>
    </source>
</evidence>
<keyword evidence="5" id="KW-0067">ATP-binding</keyword>
<proteinExistence type="inferred from homology"/>
<feature type="region of interest" description="Disordered" evidence="7">
    <location>
        <begin position="265"/>
        <end position="284"/>
    </location>
</feature>
<dbReference type="GO" id="GO:0015658">
    <property type="term" value="F:branched-chain amino acid transmembrane transporter activity"/>
    <property type="evidence" value="ECO:0007669"/>
    <property type="project" value="TreeGrafter"/>
</dbReference>
<feature type="domain" description="ABC transporter" evidence="8">
    <location>
        <begin position="19"/>
        <end position="247"/>
    </location>
</feature>
<dbReference type="PANTHER" id="PTHR43820">
    <property type="entry name" value="HIGH-AFFINITY BRANCHED-CHAIN AMINO ACID TRANSPORT ATP-BINDING PROTEIN LIVF"/>
    <property type="match status" value="1"/>
</dbReference>
<dbReference type="InterPro" id="IPR003593">
    <property type="entry name" value="AAA+_ATPase"/>
</dbReference>
<dbReference type="GO" id="GO:0005524">
    <property type="term" value="F:ATP binding"/>
    <property type="evidence" value="ECO:0007669"/>
    <property type="project" value="UniProtKB-KW"/>
</dbReference>
<sequence>MMWWRDTPFVLGDAKRAHLQVQGLSAGYGAFLVLRDLRFEVKPGLTVILGPNGAGKTTLLKALMGLIPRQGLALLDGEELPDKTHEVVRGGVTLVAEGRQLFPQMTVLENLELGGWLVPKAERAHRIEQVLADFPKLRERAQQLAGTMSGGEQQMVAVARAMMSAPRLLMLDEPSLGLAPRMVDELLTIARRIADAGTTVLMVEQNVKKALAVADRGYVLERGVLVASGPARLLERSNVIREAYLGAGAADQTTASDAVQRRKTLANSGTHSGTHSAADAAAPV</sequence>
<evidence type="ECO:0000256" key="1">
    <source>
        <dbReference type="ARBA" id="ARBA00005417"/>
    </source>
</evidence>
<dbReference type="PANTHER" id="PTHR43820:SF4">
    <property type="entry name" value="HIGH-AFFINITY BRANCHED-CHAIN AMINO ACID TRANSPORT ATP-BINDING PROTEIN LIVF"/>
    <property type="match status" value="1"/>
</dbReference>
<dbReference type="PROSITE" id="PS50893">
    <property type="entry name" value="ABC_TRANSPORTER_2"/>
    <property type="match status" value="1"/>
</dbReference>
<evidence type="ECO:0000259" key="8">
    <source>
        <dbReference type="PROSITE" id="PS50893"/>
    </source>
</evidence>
<evidence type="ECO:0000256" key="6">
    <source>
        <dbReference type="ARBA" id="ARBA00022970"/>
    </source>
</evidence>
<evidence type="ECO:0000256" key="3">
    <source>
        <dbReference type="ARBA" id="ARBA00022475"/>
    </source>
</evidence>
<gene>
    <name evidence="9" type="ORF">HGR_05314</name>
</gene>
<feature type="compositionally biased region" description="Polar residues" evidence="7">
    <location>
        <begin position="265"/>
        <end position="275"/>
    </location>
</feature>
<keyword evidence="3" id="KW-1003">Cell membrane</keyword>
<evidence type="ECO:0000313" key="9">
    <source>
        <dbReference type="EMBL" id="EGI77583.1"/>
    </source>
</evidence>
<keyword evidence="10" id="KW-1185">Reference proteome</keyword>
<dbReference type="InterPro" id="IPR027417">
    <property type="entry name" value="P-loop_NTPase"/>
</dbReference>
<dbReference type="AlphaFoldDB" id="F3KRI4"/>
<dbReference type="SMART" id="SM00382">
    <property type="entry name" value="AAA"/>
    <property type="match status" value="1"/>
</dbReference>
<dbReference type="Gene3D" id="3.40.50.300">
    <property type="entry name" value="P-loop containing nucleotide triphosphate hydrolases"/>
    <property type="match status" value="1"/>
</dbReference>
<dbReference type="EMBL" id="AEGR01000044">
    <property type="protein sequence ID" value="EGI77583.1"/>
    <property type="molecule type" value="Genomic_DNA"/>
</dbReference>
<accession>F3KRI4</accession>
<dbReference type="GO" id="GO:0015807">
    <property type="term" value="P:L-amino acid transport"/>
    <property type="evidence" value="ECO:0007669"/>
    <property type="project" value="TreeGrafter"/>
</dbReference>
<evidence type="ECO:0000256" key="7">
    <source>
        <dbReference type="SAM" id="MobiDB-lite"/>
    </source>
</evidence>
<evidence type="ECO:0000256" key="2">
    <source>
        <dbReference type="ARBA" id="ARBA00022448"/>
    </source>
</evidence>
<keyword evidence="6" id="KW-0029">Amino-acid transport</keyword>